<dbReference type="Pfam" id="PF20251">
    <property type="entry name" value="Big_14"/>
    <property type="match status" value="1"/>
</dbReference>
<protein>
    <recommendedName>
        <fullName evidence="1">Bacterial Ig-like domain-containing protein</fullName>
    </recommendedName>
</protein>
<dbReference type="Proteomes" id="UP000250085">
    <property type="component" value="Chromosome"/>
</dbReference>
<evidence type="ECO:0000259" key="1">
    <source>
        <dbReference type="Pfam" id="PF20251"/>
    </source>
</evidence>
<evidence type="ECO:0000313" key="2">
    <source>
        <dbReference type="EMBL" id="ASJ13921.1"/>
    </source>
</evidence>
<name>A0A2Z2MWW5_9EURY</name>
<accession>A0A2Z2MWW5</accession>
<proteinExistence type="predicted"/>
<feature type="domain" description="Bacterial Ig-like" evidence="1">
    <location>
        <begin position="62"/>
        <end position="147"/>
    </location>
</feature>
<dbReference type="OrthoDB" id="100843at2157"/>
<dbReference type="AlphaFoldDB" id="A0A2Z2MWW5"/>
<dbReference type="KEGG" id="trl:A3L10_01765"/>
<gene>
    <name evidence="2" type="ORF">A3L10_01765</name>
</gene>
<evidence type="ECO:0000313" key="3">
    <source>
        <dbReference type="Proteomes" id="UP000250085"/>
    </source>
</evidence>
<reference evidence="2 3" key="1">
    <citation type="submission" date="2016-04" db="EMBL/GenBank/DDBJ databases">
        <title>Complete genome sequence of Thermococcus radiotolerans type strain EJ2.</title>
        <authorList>
            <person name="Oger P.M."/>
        </authorList>
    </citation>
    <scope>NUCLEOTIDE SEQUENCE [LARGE SCALE GENOMIC DNA]</scope>
    <source>
        <strain evidence="2 3">EJ2</strain>
    </source>
</reference>
<dbReference type="EMBL" id="CP015106">
    <property type="protein sequence ID" value="ASJ13921.1"/>
    <property type="molecule type" value="Genomic_DNA"/>
</dbReference>
<organism evidence="2 3">
    <name type="scientific">Thermococcus radiotolerans</name>
    <dbReference type="NCBI Taxonomy" id="187880"/>
    <lineage>
        <taxon>Archaea</taxon>
        <taxon>Methanobacteriati</taxon>
        <taxon>Methanobacteriota</taxon>
        <taxon>Thermococci</taxon>
        <taxon>Thermococcales</taxon>
        <taxon>Thermococcaceae</taxon>
        <taxon>Thermococcus</taxon>
    </lineage>
</organism>
<keyword evidence="3" id="KW-1185">Reference proteome</keyword>
<dbReference type="RefSeq" id="WP_088866126.1">
    <property type="nucleotide sequence ID" value="NZ_CP015106.1"/>
</dbReference>
<dbReference type="GeneID" id="33327535"/>
<dbReference type="InterPro" id="IPR046878">
    <property type="entry name" value="Big_14"/>
</dbReference>
<sequence length="170" mass="18950">MRKSIPVLLLILLIPAGYYITSYWGGSSNGSSDGKNITHAPTGGCPIIENSTPECRPMNDFMKLDKTVYSPTDTMVISITNNGNANFTTGYHFKLYRLENGTWKEVPVNLAFIEVAVVIEPGKSWEQRVNLAHLNLKPGHYRIEKTVVVTDPVNKMSMGIEAWTEFDVRG</sequence>